<dbReference type="InterPro" id="IPR001433">
    <property type="entry name" value="OxRdtase_FAD/NAD-bd"/>
</dbReference>
<feature type="binding site" evidence="12">
    <location>
        <begin position="524"/>
        <end position="525"/>
    </location>
    <ligand>
        <name>NADP(+)</name>
        <dbReference type="ChEBI" id="CHEBI:58349"/>
    </ligand>
</feature>
<dbReference type="Gene3D" id="2.40.30.10">
    <property type="entry name" value="Translation factors"/>
    <property type="match status" value="1"/>
</dbReference>
<sequence length="604" mass="68008">MNLKASLKRGPFDDHQADRLSEVLPKLNSNQIQWLNGYLTGIEAALQNRGISQSHIDAAGALVINKEPIWILFGTHTGNSESLANQTAKRLKELGREAKAVGMDAFKPNTLKKIKELLIIVSTDGEGDAPIQAEGFLEFLKGKRAPKLDHISYSVLALGDSSYAEFCKTGKDFDAALKAKGATAFSERVDCDVDYQENYEKWLTEVIKEVGTQQEEANHQESLQAAGTSVEAASIYSQKNPFYATVLEKISLNGRGSEKETIHLELDLEGSNLTYEPGDALGIIGLNKPELVSRVLSQLNFSGEEEVDTANGKKNLKTALREDYELTILTVLSLKKFVELTSSEKIKKILEDKDALAEYLHGRDVLDLLQEESYSFTPQEFISILRKNMPRMYSIASSQEEVDEEVHILVSSVRYEAHGRQKEGVCSTFLADQIEQDDQVKVFIDPNTRFKLPQDTSKPVIMVGPGTGIAPFRSFIQHRDAQEASGKSWLFFGDRNFHTDFLYQSEWLQYLDEGVLTRLDVAFSRDQKEKVYVQHKMLEHGKELYNWLTEGAHFYVCGDKDYMAKDVDSALLEIVKSHGNLQEEEASEYIKELRLSGRYQVDVY</sequence>
<dbReference type="PIRSF" id="PIRSF000207">
    <property type="entry name" value="SiR-FP_CysJ"/>
    <property type="match status" value="1"/>
</dbReference>
<dbReference type="Pfam" id="PF00258">
    <property type="entry name" value="Flavodoxin_1"/>
    <property type="match status" value="1"/>
</dbReference>
<reference evidence="15" key="2">
    <citation type="submission" date="2021-04" db="EMBL/GenBank/DDBJ databases">
        <authorList>
            <person name="Gilroy R."/>
        </authorList>
    </citation>
    <scope>NUCLEOTIDE SEQUENCE</scope>
    <source>
        <strain evidence="15">1719</strain>
    </source>
</reference>
<dbReference type="GO" id="GO:0010181">
    <property type="term" value="F:FMN binding"/>
    <property type="evidence" value="ECO:0007669"/>
    <property type="project" value="InterPro"/>
</dbReference>
<dbReference type="PROSITE" id="PS51384">
    <property type="entry name" value="FAD_FR"/>
    <property type="match status" value="1"/>
</dbReference>
<dbReference type="EMBL" id="DXEZ01000188">
    <property type="protein sequence ID" value="HIX54703.1"/>
    <property type="molecule type" value="Genomic_DNA"/>
</dbReference>
<feature type="binding site" evidence="12">
    <location>
        <position position="415"/>
    </location>
    <ligand>
        <name>FAD</name>
        <dbReference type="ChEBI" id="CHEBI:57692"/>
    </ligand>
</feature>
<feature type="binding site" evidence="12">
    <location>
        <begin position="391"/>
        <end position="394"/>
    </location>
    <ligand>
        <name>FAD</name>
        <dbReference type="ChEBI" id="CHEBI:57692"/>
    </ligand>
</feature>
<dbReference type="GO" id="GO:0050660">
    <property type="term" value="F:flavin adenine dinucleotide binding"/>
    <property type="evidence" value="ECO:0007669"/>
    <property type="project" value="InterPro"/>
</dbReference>
<evidence type="ECO:0000313" key="16">
    <source>
        <dbReference type="Proteomes" id="UP000824156"/>
    </source>
</evidence>
<reference evidence="15" key="1">
    <citation type="journal article" date="2021" name="PeerJ">
        <title>Extensive microbial diversity within the chicken gut microbiome revealed by metagenomics and culture.</title>
        <authorList>
            <person name="Gilroy R."/>
            <person name="Ravi A."/>
            <person name="Getino M."/>
            <person name="Pursley I."/>
            <person name="Horton D.L."/>
            <person name="Alikhan N.F."/>
            <person name="Baker D."/>
            <person name="Gharbi K."/>
            <person name="Hall N."/>
            <person name="Watson M."/>
            <person name="Adriaenssens E.M."/>
            <person name="Foster-Nyarko E."/>
            <person name="Jarju S."/>
            <person name="Secka A."/>
            <person name="Antonio M."/>
            <person name="Oren A."/>
            <person name="Chaudhuri R.R."/>
            <person name="La Ragione R."/>
            <person name="Hildebrand F."/>
            <person name="Pallen M.J."/>
        </authorList>
    </citation>
    <scope>NUCLEOTIDE SEQUENCE</scope>
    <source>
        <strain evidence="15">1719</strain>
    </source>
</reference>
<dbReference type="InterPro" id="IPR001094">
    <property type="entry name" value="Flavdoxin-like"/>
</dbReference>
<evidence type="ECO:0000256" key="4">
    <source>
        <dbReference type="ARBA" id="ARBA00022630"/>
    </source>
</evidence>
<proteinExistence type="predicted"/>
<evidence type="ECO:0000259" key="14">
    <source>
        <dbReference type="PROSITE" id="PS51384"/>
    </source>
</evidence>
<feature type="binding site" evidence="12">
    <location>
        <begin position="424"/>
        <end position="427"/>
    </location>
    <ligand>
        <name>FAD</name>
        <dbReference type="ChEBI" id="CHEBI:57692"/>
    </ligand>
</feature>
<dbReference type="InterPro" id="IPR017938">
    <property type="entry name" value="Riboflavin_synthase-like_b-brl"/>
</dbReference>
<keyword evidence="9 15" id="KW-0560">Oxidoreductase</keyword>
<dbReference type="EC" id="1.8.1.2" evidence="1"/>
<dbReference type="PRINTS" id="PR00369">
    <property type="entry name" value="FLAVODOXIN"/>
</dbReference>
<keyword evidence="7 12" id="KW-0521">NADP</keyword>
<comment type="cofactor">
    <cofactor evidence="12">
        <name>FAD</name>
        <dbReference type="ChEBI" id="CHEBI:57692"/>
    </cofactor>
    <text evidence="12">Binds 1 FAD per subunit.</text>
</comment>
<dbReference type="GO" id="GO:0019344">
    <property type="term" value="P:cysteine biosynthetic process"/>
    <property type="evidence" value="ECO:0007669"/>
    <property type="project" value="UniProtKB-KW"/>
</dbReference>
<dbReference type="SUPFAM" id="SSF52218">
    <property type="entry name" value="Flavoproteins"/>
    <property type="match status" value="1"/>
</dbReference>
<dbReference type="GO" id="GO:0004783">
    <property type="term" value="F:sulfite reductase (NADPH) activity"/>
    <property type="evidence" value="ECO:0007669"/>
    <property type="project" value="UniProtKB-EC"/>
</dbReference>
<dbReference type="Pfam" id="PF00175">
    <property type="entry name" value="NAD_binding_1"/>
    <property type="match status" value="1"/>
</dbReference>
<gene>
    <name evidence="15" type="ORF">H9853_06735</name>
</gene>
<dbReference type="Proteomes" id="UP000824156">
    <property type="component" value="Unassembled WGS sequence"/>
</dbReference>
<evidence type="ECO:0000256" key="2">
    <source>
        <dbReference type="ARBA" id="ARBA00022448"/>
    </source>
</evidence>
<dbReference type="Pfam" id="PF00667">
    <property type="entry name" value="FAD_binding_1"/>
    <property type="match status" value="1"/>
</dbReference>
<dbReference type="PANTHER" id="PTHR19384">
    <property type="entry name" value="NITRIC OXIDE SYNTHASE-RELATED"/>
    <property type="match status" value="1"/>
</dbReference>
<dbReference type="GO" id="GO:0005829">
    <property type="term" value="C:cytosol"/>
    <property type="evidence" value="ECO:0007669"/>
    <property type="project" value="TreeGrafter"/>
</dbReference>
<evidence type="ECO:0000256" key="11">
    <source>
        <dbReference type="ARBA" id="ARBA00052219"/>
    </source>
</evidence>
<dbReference type="CDD" id="cd06199">
    <property type="entry name" value="SiR"/>
    <property type="match status" value="1"/>
</dbReference>
<evidence type="ECO:0000256" key="3">
    <source>
        <dbReference type="ARBA" id="ARBA00022605"/>
    </source>
</evidence>
<feature type="binding site" evidence="12">
    <location>
        <position position="327"/>
    </location>
    <ligand>
        <name>FAD</name>
        <dbReference type="ChEBI" id="CHEBI:57692"/>
    </ligand>
</feature>
<dbReference type="Gene3D" id="1.20.990.10">
    <property type="entry name" value="NADPH-cytochrome p450 Reductase, Chain A, domain 3"/>
    <property type="match status" value="1"/>
</dbReference>
<dbReference type="Gene3D" id="3.40.50.360">
    <property type="match status" value="1"/>
</dbReference>
<dbReference type="AlphaFoldDB" id="A0A9D1W9J3"/>
<evidence type="ECO:0000256" key="9">
    <source>
        <dbReference type="ARBA" id="ARBA00023002"/>
    </source>
</evidence>
<dbReference type="InterPro" id="IPR008254">
    <property type="entry name" value="Flavodoxin/NO_synth"/>
</dbReference>
<evidence type="ECO:0000256" key="7">
    <source>
        <dbReference type="ARBA" id="ARBA00022857"/>
    </source>
</evidence>
<feature type="binding site" evidence="12">
    <location>
        <begin position="158"/>
        <end position="167"/>
    </location>
    <ligand>
        <name>FMN</name>
        <dbReference type="ChEBI" id="CHEBI:58210"/>
    </ligand>
</feature>
<feature type="binding site" evidence="12">
    <location>
        <begin position="122"/>
        <end position="125"/>
    </location>
    <ligand>
        <name>FMN</name>
        <dbReference type="ChEBI" id="CHEBI:58210"/>
    </ligand>
</feature>
<evidence type="ECO:0000256" key="10">
    <source>
        <dbReference type="ARBA" id="ARBA00023192"/>
    </source>
</evidence>
<keyword evidence="6 12" id="KW-0274">FAD</keyword>
<feature type="binding site" evidence="12">
    <location>
        <position position="604"/>
    </location>
    <ligand>
        <name>FAD</name>
        <dbReference type="ChEBI" id="CHEBI:57692"/>
    </ligand>
</feature>
<comment type="catalytic activity">
    <reaction evidence="11">
        <text>hydrogen sulfide + 3 NADP(+) + 3 H2O = sulfite + 3 NADPH + 4 H(+)</text>
        <dbReference type="Rhea" id="RHEA:13801"/>
        <dbReference type="ChEBI" id="CHEBI:15377"/>
        <dbReference type="ChEBI" id="CHEBI:15378"/>
        <dbReference type="ChEBI" id="CHEBI:17359"/>
        <dbReference type="ChEBI" id="CHEBI:29919"/>
        <dbReference type="ChEBI" id="CHEBI:57783"/>
        <dbReference type="ChEBI" id="CHEBI:58349"/>
        <dbReference type="EC" id="1.8.1.2"/>
    </reaction>
</comment>
<dbReference type="InterPro" id="IPR001709">
    <property type="entry name" value="Flavoprot_Pyr_Nucl_cyt_Rdtase"/>
</dbReference>
<dbReference type="InterPro" id="IPR039261">
    <property type="entry name" value="FNR_nucleotide-bd"/>
</dbReference>
<evidence type="ECO:0000256" key="8">
    <source>
        <dbReference type="ARBA" id="ARBA00022982"/>
    </source>
</evidence>
<evidence type="ECO:0000256" key="6">
    <source>
        <dbReference type="ARBA" id="ARBA00022827"/>
    </source>
</evidence>
<keyword evidence="5 12" id="KW-0288">FMN</keyword>
<dbReference type="Gene3D" id="3.40.50.80">
    <property type="entry name" value="Nucleotide-binding domain of ferredoxin-NADP reductase (FNR) module"/>
    <property type="match status" value="1"/>
</dbReference>
<feature type="binding site" evidence="12">
    <location>
        <begin position="530"/>
        <end position="534"/>
    </location>
    <ligand>
        <name>NADP(+)</name>
        <dbReference type="ChEBI" id="CHEBI:58349"/>
    </ligand>
</feature>
<dbReference type="InterPro" id="IPR029039">
    <property type="entry name" value="Flavoprotein-like_sf"/>
</dbReference>
<evidence type="ECO:0000256" key="12">
    <source>
        <dbReference type="PIRSR" id="PIRSR000207-1"/>
    </source>
</evidence>
<dbReference type="InterPro" id="IPR017927">
    <property type="entry name" value="FAD-bd_FR_type"/>
</dbReference>
<dbReference type="InterPro" id="IPR023173">
    <property type="entry name" value="NADPH_Cyt_P450_Rdtase_alpha"/>
</dbReference>
<dbReference type="PROSITE" id="PS50902">
    <property type="entry name" value="FLAVODOXIN_LIKE"/>
    <property type="match status" value="1"/>
</dbReference>
<comment type="caution">
    <text evidence="15">The sequence shown here is derived from an EMBL/GenBank/DDBJ whole genome shotgun (WGS) entry which is preliminary data.</text>
</comment>
<protein>
    <recommendedName>
        <fullName evidence="1">assimilatory sulfite reductase (NADPH)</fullName>
        <ecNumber evidence="1">1.8.1.2</ecNumber>
    </recommendedName>
</protein>
<evidence type="ECO:0000256" key="1">
    <source>
        <dbReference type="ARBA" id="ARBA00012604"/>
    </source>
</evidence>
<dbReference type="SUPFAM" id="SSF63380">
    <property type="entry name" value="Riboflavin synthase domain-like"/>
    <property type="match status" value="1"/>
</dbReference>
<dbReference type="PRINTS" id="PR00371">
    <property type="entry name" value="FPNCR"/>
</dbReference>
<keyword evidence="10" id="KW-0198">Cysteine biosynthesis</keyword>
<feature type="domain" description="FAD-binding FR-type" evidence="14">
    <location>
        <begin position="239"/>
        <end position="453"/>
    </location>
</feature>
<dbReference type="PANTHER" id="PTHR19384:SF128">
    <property type="entry name" value="NADPH OXIDOREDUCTASE A"/>
    <property type="match status" value="1"/>
</dbReference>
<dbReference type="NCBIfam" id="TIGR01931">
    <property type="entry name" value="cysJ"/>
    <property type="match status" value="1"/>
</dbReference>
<dbReference type="InterPro" id="IPR010199">
    <property type="entry name" value="CysJ"/>
</dbReference>
<evidence type="ECO:0000313" key="15">
    <source>
        <dbReference type="EMBL" id="HIX54703.1"/>
    </source>
</evidence>
<keyword evidence="8" id="KW-0249">Electron transport</keyword>
<keyword evidence="4" id="KW-0285">Flavoprotein</keyword>
<comment type="cofactor">
    <cofactor evidence="12">
        <name>FMN</name>
        <dbReference type="ChEBI" id="CHEBI:58210"/>
    </cofactor>
    <text evidence="12">Binds 1 FMN per subunit.</text>
</comment>
<dbReference type="InterPro" id="IPR003097">
    <property type="entry name" value="CysJ-like_FAD-binding"/>
</dbReference>
<feature type="binding site" evidence="12">
    <location>
        <position position="566"/>
    </location>
    <ligand>
        <name>NADP(+)</name>
        <dbReference type="ChEBI" id="CHEBI:58349"/>
    </ligand>
</feature>
<name>A0A9D1W9J3_9SPHI</name>
<evidence type="ECO:0000259" key="13">
    <source>
        <dbReference type="PROSITE" id="PS50902"/>
    </source>
</evidence>
<dbReference type="SUPFAM" id="SSF52343">
    <property type="entry name" value="Ferredoxin reductase-like, C-terminal NADP-linked domain"/>
    <property type="match status" value="1"/>
</dbReference>
<accession>A0A9D1W9J3</accession>
<evidence type="ECO:0000256" key="5">
    <source>
        <dbReference type="ARBA" id="ARBA00022643"/>
    </source>
</evidence>
<keyword evidence="3" id="KW-0028">Amino-acid biosynthesis</keyword>
<organism evidence="15 16">
    <name type="scientific">Candidatus Sphingobacterium stercoripullorum</name>
    <dbReference type="NCBI Taxonomy" id="2838759"/>
    <lineage>
        <taxon>Bacteria</taxon>
        <taxon>Pseudomonadati</taxon>
        <taxon>Bacteroidota</taxon>
        <taxon>Sphingobacteriia</taxon>
        <taxon>Sphingobacteriales</taxon>
        <taxon>Sphingobacteriaceae</taxon>
        <taxon>Sphingobacterium</taxon>
    </lineage>
</organism>
<dbReference type="FunFam" id="3.40.50.80:FF:000001">
    <property type="entry name" value="NADPH--cytochrome P450 reductase 1"/>
    <property type="match status" value="1"/>
</dbReference>
<feature type="domain" description="Flavodoxin-like" evidence="13">
    <location>
        <begin position="69"/>
        <end position="207"/>
    </location>
</feature>
<keyword evidence="2" id="KW-0813">Transport</keyword>